<evidence type="ECO:0000256" key="3">
    <source>
        <dbReference type="ARBA" id="ARBA00022833"/>
    </source>
</evidence>
<organism evidence="8 9">
    <name type="scientific">Leptobrachium leishanense</name>
    <name type="common">Leishan spiny toad</name>
    <dbReference type="NCBI Taxonomy" id="445787"/>
    <lineage>
        <taxon>Eukaryota</taxon>
        <taxon>Metazoa</taxon>
        <taxon>Chordata</taxon>
        <taxon>Craniata</taxon>
        <taxon>Vertebrata</taxon>
        <taxon>Euteleostomi</taxon>
        <taxon>Amphibia</taxon>
        <taxon>Batrachia</taxon>
        <taxon>Anura</taxon>
        <taxon>Pelobatoidea</taxon>
        <taxon>Megophryidae</taxon>
        <taxon>Leptobrachium</taxon>
    </lineage>
</organism>
<dbReference type="Ensembl" id="ENSLLET00000017619.1">
    <property type="protein sequence ID" value="ENSLLEP00000016977.1"/>
    <property type="gene ID" value="ENSLLEG00000010795.1"/>
</dbReference>
<dbReference type="OrthoDB" id="10013584at2759"/>
<dbReference type="GO" id="GO:0008270">
    <property type="term" value="F:zinc ion binding"/>
    <property type="evidence" value="ECO:0007669"/>
    <property type="project" value="UniProtKB-KW"/>
</dbReference>
<keyword evidence="9" id="KW-1185">Reference proteome</keyword>
<dbReference type="InterPro" id="IPR007527">
    <property type="entry name" value="Znf_SWIM"/>
</dbReference>
<keyword evidence="6" id="KW-0472">Membrane</keyword>
<evidence type="ECO:0000259" key="7">
    <source>
        <dbReference type="PROSITE" id="PS50966"/>
    </source>
</evidence>
<evidence type="ECO:0000256" key="6">
    <source>
        <dbReference type="SAM" id="Phobius"/>
    </source>
</evidence>
<dbReference type="PANTHER" id="PTHR22619:SF4">
    <property type="entry name" value="ZINC FINGER SWIM DOMAIN-CONTAINING PROTEIN 4"/>
    <property type="match status" value="1"/>
</dbReference>
<feature type="domain" description="SWIM-type" evidence="7">
    <location>
        <begin position="196"/>
        <end position="233"/>
    </location>
</feature>
<accession>A0A8C5PDU6</accession>
<keyword evidence="6" id="KW-0812">Transmembrane</keyword>
<evidence type="ECO:0000256" key="5">
    <source>
        <dbReference type="SAM" id="MobiDB-lite"/>
    </source>
</evidence>
<keyword evidence="6" id="KW-1133">Transmembrane helix</keyword>
<dbReference type="GeneTree" id="ENSGT00940000162102"/>
<keyword evidence="2 4" id="KW-0863">Zinc-finger</keyword>
<reference evidence="8" key="1">
    <citation type="submission" date="2025-08" db="UniProtKB">
        <authorList>
            <consortium name="Ensembl"/>
        </authorList>
    </citation>
    <scope>IDENTIFICATION</scope>
</reference>
<dbReference type="GO" id="GO:0031462">
    <property type="term" value="C:Cul2-RING ubiquitin ligase complex"/>
    <property type="evidence" value="ECO:0007669"/>
    <property type="project" value="TreeGrafter"/>
</dbReference>
<dbReference type="AlphaFoldDB" id="A0A8C5PDU6"/>
<sequence>MNIPIAQKYANPHAPTYKTYIQSTKRINIYIPYKRIIRIPFYNFPYFSFFFILFSNLMTGNDEANRELTTDTTAMLSSDRSSHNRNLLTDKASSTCLPLPLALKLPRLTPKVEERISRVPEPVQKRLAFWSFPRTEKEIWMYSNLGYHFSEGERDARLPFNQGLQLLRSGAPLNVLQVGFHLSGTVSEPGNPEKTFQVSISFDRCKITSVSCGCDSREMYYCAHVVAVALYRIREPGAVELRLPISETLSQMSRDQLQKFVQYLISEHHTEVLPTAQRLADEILQMGSEINLVHGAPDPTAGAGPDDQNCWHLDEEQIQEQLKQIIANMVYRRASKQLQSMYGKVREMLRIRDSNGPRMLILITEQLLENTFFSQWRLAGSVMTNTCWQLWEELGALWVCLMLSPHARQQEKDSWLELLQQWDARDLCPPEERHYPRDETGTHVQDSDEQAPIPRQTVFSRALKAAERPRADRHLQRILAGNTFGLSAGVESGADVCFDRLGRPLWLGEPFPMACARVDALRSHGYLAQALRLAVCMVNTMRRQCQMESAKQRRDCLLEGRGIPNSDGWVGHPLNPIGCLFRTFLEASLSAGASPEFGTEHRKVTYRHLPVPGASGDSYLGLALEVMVMGLGQQRMMPKGLYAQDKLVCSEDELISLLSTLDIRDRLVNVLQEQAERLLEGGPFSGFGETVSRESVPMHTFARFLFTTLLPHDPDLAYRIALRAIKLPAVEVPRGSALLPLDSMITSCIPRWFILGHLETRQCELASSMITATKGDSQWLHTVSDAILHHIHSPGSLFKLAQDACKTATPRNSPKDATLLQVSLEVGKQVMRKTVTSPTWKRNEMVHWVTSCATEAGPQALMTMMVNWESLFTAHEAASIVAISCLSPATRLRFSHDPQCEELCKCTRSMLLRCVMKDPLNCAVTALTLCQENRISFEAVYFLILGGDNSGPNAHTYLFASARFMEQHCQDMAFKLSEVALAKLNINYDEESHPAVKDVLWTCSLAHSMGKAELDSIVPLVIKGVKSAPVLSDLLRRCSMVHSGGMPSSNLGPGKELCTGADKPPLRQLLEAAIESYINTTHSRLMNISPRQYKEFLKFFANARDTFFMAPDGRRQFAEFLEKVKLIYKGKKKLVQLLTEQFG</sequence>
<name>A0A8C5PDU6_9ANUR</name>
<dbReference type="PANTHER" id="PTHR22619">
    <property type="entry name" value="ZINC FINGER SWIM DOMAIN CONTAINING PROTEIN 4, 5, 6"/>
    <property type="match status" value="1"/>
</dbReference>
<keyword evidence="3" id="KW-0862">Zinc</keyword>
<reference evidence="8" key="2">
    <citation type="submission" date="2025-09" db="UniProtKB">
        <authorList>
            <consortium name="Ensembl"/>
        </authorList>
    </citation>
    <scope>IDENTIFICATION</scope>
</reference>
<proteinExistence type="predicted"/>
<evidence type="ECO:0000313" key="8">
    <source>
        <dbReference type="Ensembl" id="ENSLLEP00000016977.1"/>
    </source>
</evidence>
<dbReference type="InterPro" id="IPR048370">
    <property type="entry name" value="ZSWIM4-8_C"/>
</dbReference>
<feature type="compositionally biased region" description="Basic and acidic residues" evidence="5">
    <location>
        <begin position="429"/>
        <end position="441"/>
    </location>
</feature>
<keyword evidence="1" id="KW-0479">Metal-binding</keyword>
<dbReference type="Proteomes" id="UP000694569">
    <property type="component" value="Unplaced"/>
</dbReference>
<feature type="region of interest" description="Disordered" evidence="5">
    <location>
        <begin position="429"/>
        <end position="451"/>
    </location>
</feature>
<evidence type="ECO:0000256" key="1">
    <source>
        <dbReference type="ARBA" id="ARBA00022723"/>
    </source>
</evidence>
<dbReference type="PROSITE" id="PS50966">
    <property type="entry name" value="ZF_SWIM"/>
    <property type="match status" value="1"/>
</dbReference>
<dbReference type="Pfam" id="PF21055">
    <property type="entry name" value="ZSWIM4-8_C"/>
    <property type="match status" value="1"/>
</dbReference>
<evidence type="ECO:0000313" key="9">
    <source>
        <dbReference type="Proteomes" id="UP000694569"/>
    </source>
</evidence>
<protein>
    <recommendedName>
        <fullName evidence="7">SWIM-type domain-containing protein</fullName>
    </recommendedName>
</protein>
<evidence type="ECO:0000256" key="2">
    <source>
        <dbReference type="ARBA" id="ARBA00022771"/>
    </source>
</evidence>
<feature type="transmembrane region" description="Helical" evidence="6">
    <location>
        <begin position="41"/>
        <end position="58"/>
    </location>
</feature>
<evidence type="ECO:0000256" key="4">
    <source>
        <dbReference type="PROSITE-ProRule" id="PRU00325"/>
    </source>
</evidence>